<dbReference type="Proteomes" id="UP000000304">
    <property type="component" value="Chromosome 3R"/>
</dbReference>
<name>B4QVC4_DROSI</name>
<protein>
    <submittedName>
        <fullName evidence="1">GD18185</fullName>
    </submittedName>
</protein>
<evidence type="ECO:0000313" key="2">
    <source>
        <dbReference type="Proteomes" id="UP000000304"/>
    </source>
</evidence>
<sequence>MGHSKLRNPGSCSDLVLVFSSVSIRVLLRFPCDLTCQQLQMRSLSTRAKLQFWSVDAIAI</sequence>
<accession>B4QVC4</accession>
<reference evidence="1 2" key="1">
    <citation type="journal article" date="2007" name="Nature">
        <title>Evolution of genes and genomes on the Drosophila phylogeny.</title>
        <authorList>
            <consortium name="Drosophila 12 Genomes Consortium"/>
            <person name="Clark A.G."/>
            <person name="Eisen M.B."/>
            <person name="Smith D.R."/>
            <person name="Bergman C.M."/>
            <person name="Oliver B."/>
            <person name="Markow T.A."/>
            <person name="Kaufman T.C."/>
            <person name="Kellis M."/>
            <person name="Gelbart W."/>
            <person name="Iyer V.N."/>
            <person name="Pollard D.A."/>
            <person name="Sackton T.B."/>
            <person name="Larracuente A.M."/>
            <person name="Singh N.D."/>
            <person name="Abad J.P."/>
            <person name="Abt D.N."/>
            <person name="Adryan B."/>
            <person name="Aguade M."/>
            <person name="Akashi H."/>
            <person name="Anderson W.W."/>
            <person name="Aquadro C.F."/>
            <person name="Ardell D.H."/>
            <person name="Arguello R."/>
            <person name="Artieri C.G."/>
            <person name="Barbash D.A."/>
            <person name="Barker D."/>
            <person name="Barsanti P."/>
            <person name="Batterham P."/>
            <person name="Batzoglou S."/>
            <person name="Begun D."/>
            <person name="Bhutkar A."/>
            <person name="Blanco E."/>
            <person name="Bosak S.A."/>
            <person name="Bradley R.K."/>
            <person name="Brand A.D."/>
            <person name="Brent M.R."/>
            <person name="Brooks A.N."/>
            <person name="Brown R.H."/>
            <person name="Butlin R.K."/>
            <person name="Caggese C."/>
            <person name="Calvi B.R."/>
            <person name="Bernardo de Carvalho A."/>
            <person name="Caspi A."/>
            <person name="Castrezana S."/>
            <person name="Celniker S.E."/>
            <person name="Chang J.L."/>
            <person name="Chapple C."/>
            <person name="Chatterji S."/>
            <person name="Chinwalla A."/>
            <person name="Civetta A."/>
            <person name="Clifton S.W."/>
            <person name="Comeron J.M."/>
            <person name="Costello J.C."/>
            <person name="Coyne J.A."/>
            <person name="Daub J."/>
            <person name="David R.G."/>
            <person name="Delcher A.L."/>
            <person name="Delehaunty K."/>
            <person name="Do C.B."/>
            <person name="Ebling H."/>
            <person name="Edwards K."/>
            <person name="Eickbush T."/>
            <person name="Evans J.D."/>
            <person name="Filipski A."/>
            <person name="Findeiss S."/>
            <person name="Freyhult E."/>
            <person name="Fulton L."/>
            <person name="Fulton R."/>
            <person name="Garcia A.C."/>
            <person name="Gardiner A."/>
            <person name="Garfield D.A."/>
            <person name="Garvin B.E."/>
            <person name="Gibson G."/>
            <person name="Gilbert D."/>
            <person name="Gnerre S."/>
            <person name="Godfrey J."/>
            <person name="Good R."/>
            <person name="Gotea V."/>
            <person name="Gravely B."/>
            <person name="Greenberg A.J."/>
            <person name="Griffiths-Jones S."/>
            <person name="Gross S."/>
            <person name="Guigo R."/>
            <person name="Gustafson E.A."/>
            <person name="Haerty W."/>
            <person name="Hahn M.W."/>
            <person name="Halligan D.L."/>
            <person name="Halpern A.L."/>
            <person name="Halter G.M."/>
            <person name="Han M.V."/>
            <person name="Heger A."/>
            <person name="Hillier L."/>
            <person name="Hinrichs A.S."/>
            <person name="Holmes I."/>
            <person name="Hoskins R.A."/>
            <person name="Hubisz M.J."/>
            <person name="Hultmark D."/>
            <person name="Huntley M.A."/>
            <person name="Jaffe D.B."/>
            <person name="Jagadeeshan S."/>
            <person name="Jeck W.R."/>
            <person name="Johnson J."/>
            <person name="Jones C.D."/>
            <person name="Jordan W.C."/>
            <person name="Karpen G.H."/>
            <person name="Kataoka E."/>
            <person name="Keightley P.D."/>
            <person name="Kheradpour P."/>
            <person name="Kirkness E.F."/>
            <person name="Koerich L.B."/>
            <person name="Kristiansen K."/>
            <person name="Kudrna D."/>
            <person name="Kulathinal R.J."/>
            <person name="Kumar S."/>
            <person name="Kwok R."/>
            <person name="Lander E."/>
            <person name="Langley C.H."/>
            <person name="Lapoint R."/>
            <person name="Lazzaro B.P."/>
            <person name="Lee S.J."/>
            <person name="Levesque L."/>
            <person name="Li R."/>
            <person name="Lin C.F."/>
            <person name="Lin M.F."/>
            <person name="Lindblad-Toh K."/>
            <person name="Llopart A."/>
            <person name="Long M."/>
            <person name="Low L."/>
            <person name="Lozovsky E."/>
            <person name="Lu J."/>
            <person name="Luo M."/>
            <person name="Machado C.A."/>
            <person name="Makalowski W."/>
            <person name="Marzo M."/>
            <person name="Matsuda M."/>
            <person name="Matzkin L."/>
            <person name="McAllister B."/>
            <person name="McBride C.S."/>
            <person name="McKernan B."/>
            <person name="McKernan K."/>
            <person name="Mendez-Lago M."/>
            <person name="Minx P."/>
            <person name="Mollenhauer M.U."/>
            <person name="Montooth K."/>
            <person name="Mount S.M."/>
            <person name="Mu X."/>
            <person name="Myers E."/>
            <person name="Negre B."/>
            <person name="Newfeld S."/>
            <person name="Nielsen R."/>
            <person name="Noor M.A."/>
            <person name="O'Grady P."/>
            <person name="Pachter L."/>
            <person name="Papaceit M."/>
            <person name="Parisi M.J."/>
            <person name="Parisi M."/>
            <person name="Parts L."/>
            <person name="Pedersen J.S."/>
            <person name="Pesole G."/>
            <person name="Phillippy A.M."/>
            <person name="Ponting C.P."/>
            <person name="Pop M."/>
            <person name="Porcelli D."/>
            <person name="Powell J.R."/>
            <person name="Prohaska S."/>
            <person name="Pruitt K."/>
            <person name="Puig M."/>
            <person name="Quesneville H."/>
            <person name="Ram K.R."/>
            <person name="Rand D."/>
            <person name="Rasmussen M.D."/>
            <person name="Reed L.K."/>
            <person name="Reenan R."/>
            <person name="Reily A."/>
            <person name="Remington K.A."/>
            <person name="Rieger T.T."/>
            <person name="Ritchie M.G."/>
            <person name="Robin C."/>
            <person name="Rogers Y.H."/>
            <person name="Rohde C."/>
            <person name="Rozas J."/>
            <person name="Rubenfield M.J."/>
            <person name="Ruiz A."/>
            <person name="Russo S."/>
            <person name="Salzberg S.L."/>
            <person name="Sanchez-Gracia A."/>
            <person name="Saranga D.J."/>
            <person name="Sato H."/>
            <person name="Schaeffer S.W."/>
            <person name="Schatz M.C."/>
            <person name="Schlenke T."/>
            <person name="Schwartz R."/>
            <person name="Segarra C."/>
            <person name="Singh R.S."/>
            <person name="Sirot L."/>
            <person name="Sirota M."/>
            <person name="Sisneros N.B."/>
            <person name="Smith C.D."/>
            <person name="Smith T.F."/>
            <person name="Spieth J."/>
            <person name="Stage D.E."/>
            <person name="Stark A."/>
            <person name="Stephan W."/>
            <person name="Strausberg R.L."/>
            <person name="Strempel S."/>
            <person name="Sturgill D."/>
            <person name="Sutton G."/>
            <person name="Sutton G.G."/>
            <person name="Tao W."/>
            <person name="Teichmann S."/>
            <person name="Tobari Y.N."/>
            <person name="Tomimura Y."/>
            <person name="Tsolas J.M."/>
            <person name="Valente V.L."/>
            <person name="Venter E."/>
            <person name="Venter J.C."/>
            <person name="Vicario S."/>
            <person name="Vieira F.G."/>
            <person name="Vilella A.J."/>
            <person name="Villasante A."/>
            <person name="Walenz B."/>
            <person name="Wang J."/>
            <person name="Wasserman M."/>
            <person name="Watts T."/>
            <person name="Wilson D."/>
            <person name="Wilson R.K."/>
            <person name="Wing R.A."/>
            <person name="Wolfner M.F."/>
            <person name="Wong A."/>
            <person name="Wong G.K."/>
            <person name="Wu C.I."/>
            <person name="Wu G."/>
            <person name="Yamamoto D."/>
            <person name="Yang H.P."/>
            <person name="Yang S.P."/>
            <person name="Yorke J.A."/>
            <person name="Yoshida K."/>
            <person name="Zdobnov E."/>
            <person name="Zhang P."/>
            <person name="Zhang Y."/>
            <person name="Zimin A.V."/>
            <person name="Baldwin J."/>
            <person name="Abdouelleil A."/>
            <person name="Abdulkadir J."/>
            <person name="Abebe A."/>
            <person name="Abera B."/>
            <person name="Abreu J."/>
            <person name="Acer S.C."/>
            <person name="Aftuck L."/>
            <person name="Alexander A."/>
            <person name="An P."/>
            <person name="Anderson E."/>
            <person name="Anderson S."/>
            <person name="Arachi H."/>
            <person name="Azer M."/>
            <person name="Bachantsang P."/>
            <person name="Barry A."/>
            <person name="Bayul T."/>
            <person name="Berlin A."/>
            <person name="Bessette D."/>
            <person name="Bloom T."/>
            <person name="Blye J."/>
            <person name="Boguslavskiy L."/>
            <person name="Bonnet C."/>
            <person name="Boukhgalter B."/>
            <person name="Bourzgui I."/>
            <person name="Brown A."/>
            <person name="Cahill P."/>
            <person name="Channer S."/>
            <person name="Cheshatsang Y."/>
            <person name="Chuda L."/>
            <person name="Citroen M."/>
            <person name="Collymore A."/>
            <person name="Cooke P."/>
            <person name="Costello M."/>
            <person name="D'Aco K."/>
            <person name="Daza R."/>
            <person name="De Haan G."/>
            <person name="DeGray S."/>
            <person name="DeMaso C."/>
            <person name="Dhargay N."/>
            <person name="Dooley K."/>
            <person name="Dooley E."/>
            <person name="Doricent M."/>
            <person name="Dorje P."/>
            <person name="Dorjee K."/>
            <person name="Dupes A."/>
            <person name="Elong R."/>
            <person name="Falk J."/>
            <person name="Farina A."/>
            <person name="Faro S."/>
            <person name="Ferguson D."/>
            <person name="Fisher S."/>
            <person name="Foley C.D."/>
            <person name="Franke A."/>
            <person name="Friedrich D."/>
            <person name="Gadbois L."/>
            <person name="Gearin G."/>
            <person name="Gearin C.R."/>
            <person name="Giannoukos G."/>
            <person name="Goode T."/>
            <person name="Graham J."/>
            <person name="Grandbois E."/>
            <person name="Grewal S."/>
            <person name="Gyaltsen K."/>
            <person name="Hafez N."/>
            <person name="Hagos B."/>
            <person name="Hall J."/>
            <person name="Henson C."/>
            <person name="Hollinger A."/>
            <person name="Honan T."/>
            <person name="Huard M.D."/>
            <person name="Hughes L."/>
            <person name="Hurhula B."/>
            <person name="Husby M.E."/>
            <person name="Kamat A."/>
            <person name="Kanga B."/>
            <person name="Kashin S."/>
            <person name="Khazanovich D."/>
            <person name="Kisner P."/>
            <person name="Lance K."/>
            <person name="Lara M."/>
            <person name="Lee W."/>
            <person name="Lennon N."/>
            <person name="Letendre F."/>
            <person name="LeVine R."/>
            <person name="Lipovsky A."/>
            <person name="Liu X."/>
            <person name="Liu J."/>
            <person name="Liu S."/>
            <person name="Lokyitsang T."/>
            <person name="Lokyitsang Y."/>
            <person name="Lubonja R."/>
            <person name="Lui A."/>
            <person name="MacDonald P."/>
            <person name="Magnisalis V."/>
            <person name="Maru K."/>
            <person name="Matthews C."/>
            <person name="McCusker W."/>
            <person name="McDonough S."/>
            <person name="Mehta T."/>
            <person name="Meldrim J."/>
            <person name="Meneus L."/>
            <person name="Mihai O."/>
            <person name="Mihalev A."/>
            <person name="Mihova T."/>
            <person name="Mittelman R."/>
            <person name="Mlenga V."/>
            <person name="Montmayeur A."/>
            <person name="Mulrain L."/>
            <person name="Navidi A."/>
            <person name="Naylor J."/>
            <person name="Negash T."/>
            <person name="Nguyen T."/>
            <person name="Nguyen N."/>
            <person name="Nicol R."/>
            <person name="Norbu C."/>
            <person name="Norbu N."/>
            <person name="Novod N."/>
            <person name="O'Neill B."/>
            <person name="Osman S."/>
            <person name="Markiewicz E."/>
            <person name="Oyono O.L."/>
            <person name="Patti C."/>
            <person name="Phunkhang P."/>
            <person name="Pierre F."/>
            <person name="Priest M."/>
            <person name="Raghuraman S."/>
            <person name="Rege F."/>
            <person name="Reyes R."/>
            <person name="Rise C."/>
            <person name="Rogov P."/>
            <person name="Ross K."/>
            <person name="Ryan E."/>
            <person name="Settipalli S."/>
            <person name="Shea T."/>
            <person name="Sherpa N."/>
            <person name="Shi L."/>
            <person name="Shih D."/>
            <person name="Sparrow T."/>
            <person name="Spaulding J."/>
            <person name="Stalker J."/>
            <person name="Stange-Thomann N."/>
            <person name="Stavropoulos S."/>
            <person name="Stone C."/>
            <person name="Strader C."/>
            <person name="Tesfaye S."/>
            <person name="Thomson T."/>
            <person name="Thoulutsang Y."/>
            <person name="Thoulutsang D."/>
            <person name="Topham K."/>
            <person name="Topping I."/>
            <person name="Tsamla T."/>
            <person name="Vassiliev H."/>
            <person name="Vo A."/>
            <person name="Wangchuk T."/>
            <person name="Wangdi T."/>
            <person name="Weiand M."/>
            <person name="Wilkinson J."/>
            <person name="Wilson A."/>
            <person name="Yadav S."/>
            <person name="Young G."/>
            <person name="Yu Q."/>
            <person name="Zembek L."/>
            <person name="Zhong D."/>
            <person name="Zimmer A."/>
            <person name="Zwirko Z."/>
            <person name="Jaffe D.B."/>
            <person name="Alvarez P."/>
            <person name="Brockman W."/>
            <person name="Butler J."/>
            <person name="Chin C."/>
            <person name="Gnerre S."/>
            <person name="Grabherr M."/>
            <person name="Kleber M."/>
            <person name="Mauceli E."/>
            <person name="MacCallum I."/>
        </authorList>
    </citation>
    <scope>NUCLEOTIDE SEQUENCE [LARGE SCALE GENOMIC DNA]</scope>
    <source>
        <strain evidence="2">white501</strain>
    </source>
</reference>
<dbReference type="HOGENOM" id="CLU_2944173_0_0_1"/>
<dbReference type="EMBL" id="CM000364">
    <property type="protein sequence ID" value="EDX14450.1"/>
    <property type="molecule type" value="Genomic_DNA"/>
</dbReference>
<proteinExistence type="predicted"/>
<organism evidence="1 2">
    <name type="scientific">Drosophila simulans</name>
    <name type="common">Fruit fly</name>
    <dbReference type="NCBI Taxonomy" id="7240"/>
    <lineage>
        <taxon>Eukaryota</taxon>
        <taxon>Metazoa</taxon>
        <taxon>Ecdysozoa</taxon>
        <taxon>Arthropoda</taxon>
        <taxon>Hexapoda</taxon>
        <taxon>Insecta</taxon>
        <taxon>Pterygota</taxon>
        <taxon>Neoptera</taxon>
        <taxon>Endopterygota</taxon>
        <taxon>Diptera</taxon>
        <taxon>Brachycera</taxon>
        <taxon>Muscomorpha</taxon>
        <taxon>Ephydroidea</taxon>
        <taxon>Drosophilidae</taxon>
        <taxon>Drosophila</taxon>
        <taxon>Sophophora</taxon>
    </lineage>
</organism>
<evidence type="ECO:0000313" key="1">
    <source>
        <dbReference type="EMBL" id="EDX14450.1"/>
    </source>
</evidence>
<keyword evidence="2" id="KW-1185">Reference proteome</keyword>
<gene>
    <name evidence="1" type="primary">Dsim\GD18185</name>
    <name evidence="1" type="ORF">Dsim_GD18185</name>
</gene>
<dbReference type="AlphaFoldDB" id="B4QVC4"/>